<accession>A0ABP0Y1M4</accession>
<feature type="compositionally biased region" description="Basic and acidic residues" evidence="1">
    <location>
        <begin position="271"/>
        <end position="293"/>
    </location>
</feature>
<organism evidence="3 4">
    <name type="scientific">Citrullus colocynthis</name>
    <name type="common">colocynth</name>
    <dbReference type="NCBI Taxonomy" id="252529"/>
    <lineage>
        <taxon>Eukaryota</taxon>
        <taxon>Viridiplantae</taxon>
        <taxon>Streptophyta</taxon>
        <taxon>Embryophyta</taxon>
        <taxon>Tracheophyta</taxon>
        <taxon>Spermatophyta</taxon>
        <taxon>Magnoliopsida</taxon>
        <taxon>eudicotyledons</taxon>
        <taxon>Gunneridae</taxon>
        <taxon>Pentapetalae</taxon>
        <taxon>rosids</taxon>
        <taxon>fabids</taxon>
        <taxon>Cucurbitales</taxon>
        <taxon>Cucurbitaceae</taxon>
        <taxon>Benincaseae</taxon>
        <taxon>Citrullus</taxon>
    </lineage>
</organism>
<feature type="region of interest" description="Disordered" evidence="1">
    <location>
        <begin position="58"/>
        <end position="84"/>
    </location>
</feature>
<feature type="domain" description="XS" evidence="2">
    <location>
        <begin position="535"/>
        <end position="663"/>
    </location>
</feature>
<gene>
    <name evidence="3" type="ORF">CITCOLO1_LOCUS6074</name>
</gene>
<sequence>MNIGAIKDSNVKKNGDTSRSFGIDNCSHLSSSRKFDGPSYETNDVHVRGRPIFESAENSYRGRRNETSSHGIQASHLQSSAPVTESKSILQDEFHDLLEYKRARRNHIEHFDDSNQYFSVQPCKRSDIDTALNSPFSQQLVRIPQDDFYQDSTRTSVVMDPVVEGFTESHLEETTRPRDRYDLFKEPFIIEGSYMDTAPFAMEQYGKVLGSGTESSLKSEREAYISSEKLLLPKEDGYRTNYVKWSNEDGLNGSLVPKHDLSDMEDSRKLRWEAPHSTKPRVEGTRCRMHDPRSGSSRKSNVFSRIQFLSHRVEKSAVKDTDINLIGRDRRWKDEDTSISLTSSKRSLPWVINHASPRSKPKRRDLKKRFGFPLRDPSSNPLVREREGKTNKRLRKTKVNHRCLDVQTGDYLEEKVQSPTSRPPLEDSEELNQLIKSAFLKFVKVLNENPARRKKFIEPGSGIIKCIVCGSKSKEFADALSLSQHASQTLGGLRAEHLGLHRALCWVMGWSSEALPNGLWIRRILPLVEVLALKEDLIIWPPVVIIHNSSIAIDNLPERVAISGEELEVVIRGMGCGGKIEVVRGKSGNHSIMVATFGAMFSGLQEAERLHKRFADKSHGRDEFHKINSSHLIDSHNDLHIATGSNTVESVLYGYLGLAEDLDKLDFETKKRSVVKSKKEIQAIVNAFLDC</sequence>
<dbReference type="EMBL" id="OZ021736">
    <property type="protein sequence ID" value="CAK9314327.1"/>
    <property type="molecule type" value="Genomic_DNA"/>
</dbReference>
<evidence type="ECO:0000313" key="4">
    <source>
        <dbReference type="Proteomes" id="UP001642487"/>
    </source>
</evidence>
<dbReference type="InterPro" id="IPR005380">
    <property type="entry name" value="XS_domain"/>
</dbReference>
<evidence type="ECO:0000256" key="1">
    <source>
        <dbReference type="SAM" id="MobiDB-lite"/>
    </source>
</evidence>
<feature type="region of interest" description="Disordered" evidence="1">
    <location>
        <begin position="1"/>
        <end position="23"/>
    </location>
</feature>
<feature type="compositionally biased region" description="Basic residues" evidence="1">
    <location>
        <begin position="357"/>
        <end position="370"/>
    </location>
</feature>
<proteinExistence type="predicted"/>
<dbReference type="Proteomes" id="UP001642487">
    <property type="component" value="Chromosome 2"/>
</dbReference>
<dbReference type="InterPro" id="IPR038588">
    <property type="entry name" value="XS_domain_sf"/>
</dbReference>
<protein>
    <recommendedName>
        <fullName evidence="2">XS domain-containing protein</fullName>
    </recommendedName>
</protein>
<dbReference type="PANTHER" id="PTHR46619:SF2">
    <property type="entry name" value="XS DOMAIN PROTEIN"/>
    <property type="match status" value="1"/>
</dbReference>
<dbReference type="Pfam" id="PF03468">
    <property type="entry name" value="XS"/>
    <property type="match status" value="1"/>
</dbReference>
<dbReference type="PANTHER" id="PTHR46619">
    <property type="entry name" value="RNA RECOGNITION MOTIF XS DOMAIN PROTEIN-RELATED"/>
    <property type="match status" value="1"/>
</dbReference>
<feature type="region of interest" description="Disordered" evidence="1">
    <location>
        <begin position="271"/>
        <end position="299"/>
    </location>
</feature>
<reference evidence="3 4" key="1">
    <citation type="submission" date="2024-03" db="EMBL/GenBank/DDBJ databases">
        <authorList>
            <person name="Gkanogiannis A."/>
            <person name="Becerra Lopez-Lavalle L."/>
        </authorList>
    </citation>
    <scope>NUCLEOTIDE SEQUENCE [LARGE SCALE GENOMIC DNA]</scope>
</reference>
<keyword evidence="4" id="KW-1185">Reference proteome</keyword>
<feature type="compositionally biased region" description="Polar residues" evidence="1">
    <location>
        <begin position="68"/>
        <end position="84"/>
    </location>
</feature>
<evidence type="ECO:0000313" key="3">
    <source>
        <dbReference type="EMBL" id="CAK9314327.1"/>
    </source>
</evidence>
<evidence type="ECO:0000259" key="2">
    <source>
        <dbReference type="Pfam" id="PF03468"/>
    </source>
</evidence>
<name>A0ABP0Y1M4_9ROSI</name>
<feature type="region of interest" description="Disordered" evidence="1">
    <location>
        <begin position="355"/>
        <end position="389"/>
    </location>
</feature>
<dbReference type="Gene3D" id="3.30.70.2890">
    <property type="entry name" value="XS domain"/>
    <property type="match status" value="1"/>
</dbReference>